<keyword evidence="10 11" id="KW-0784">Thiamine biosynthesis</keyword>
<evidence type="ECO:0000256" key="9">
    <source>
        <dbReference type="ARBA" id="ARBA00022842"/>
    </source>
</evidence>
<organism evidence="12 13">
    <name type="scientific">Pusillibacter faecalis</name>
    <dbReference type="NCBI Taxonomy" id="2714358"/>
    <lineage>
        <taxon>Bacteria</taxon>
        <taxon>Bacillati</taxon>
        <taxon>Bacillota</taxon>
        <taxon>Clostridia</taxon>
        <taxon>Eubacteriales</taxon>
        <taxon>Oscillospiraceae</taxon>
        <taxon>Pusillibacter</taxon>
    </lineage>
</organism>
<dbReference type="GO" id="GO:0005524">
    <property type="term" value="F:ATP binding"/>
    <property type="evidence" value="ECO:0007669"/>
    <property type="project" value="UniProtKB-UniRule"/>
</dbReference>
<dbReference type="SUPFAM" id="SSF53613">
    <property type="entry name" value="Ribokinase-like"/>
    <property type="match status" value="1"/>
</dbReference>
<dbReference type="GO" id="GO:0009228">
    <property type="term" value="P:thiamine biosynthetic process"/>
    <property type="evidence" value="ECO:0007669"/>
    <property type="project" value="UniProtKB-KW"/>
</dbReference>
<evidence type="ECO:0000313" key="12">
    <source>
        <dbReference type="EMBL" id="BCK84895.1"/>
    </source>
</evidence>
<evidence type="ECO:0000256" key="1">
    <source>
        <dbReference type="ARBA" id="ARBA00001771"/>
    </source>
</evidence>
<feature type="binding site" evidence="11">
    <location>
        <position position="118"/>
    </location>
    <ligand>
        <name>ATP</name>
        <dbReference type="ChEBI" id="CHEBI:30616"/>
    </ligand>
</feature>
<dbReference type="GO" id="GO:0004417">
    <property type="term" value="F:hydroxyethylthiazole kinase activity"/>
    <property type="evidence" value="ECO:0007669"/>
    <property type="project" value="UniProtKB-UniRule"/>
</dbReference>
<evidence type="ECO:0000256" key="8">
    <source>
        <dbReference type="ARBA" id="ARBA00022840"/>
    </source>
</evidence>
<evidence type="ECO:0000256" key="7">
    <source>
        <dbReference type="ARBA" id="ARBA00022777"/>
    </source>
</evidence>
<keyword evidence="5 11" id="KW-0479">Metal-binding</keyword>
<dbReference type="AlphaFoldDB" id="A0A810QE73"/>
<dbReference type="GO" id="GO:0000287">
    <property type="term" value="F:magnesium ion binding"/>
    <property type="evidence" value="ECO:0007669"/>
    <property type="project" value="UniProtKB-UniRule"/>
</dbReference>
<evidence type="ECO:0000256" key="4">
    <source>
        <dbReference type="ARBA" id="ARBA00022679"/>
    </source>
</evidence>
<dbReference type="UniPathway" id="UPA00060">
    <property type="reaction ID" value="UER00139"/>
</dbReference>
<proteinExistence type="inferred from homology"/>
<dbReference type="InterPro" id="IPR029056">
    <property type="entry name" value="Ribokinase-like"/>
</dbReference>
<keyword evidence="13" id="KW-1185">Reference proteome</keyword>
<keyword evidence="7 11" id="KW-0418">Kinase</keyword>
<accession>A0A810QE73</accession>
<keyword evidence="4 11" id="KW-0808">Transferase</keyword>
<dbReference type="Pfam" id="PF02110">
    <property type="entry name" value="HK"/>
    <property type="match status" value="1"/>
</dbReference>
<evidence type="ECO:0000256" key="2">
    <source>
        <dbReference type="ARBA" id="ARBA00001946"/>
    </source>
</evidence>
<dbReference type="EC" id="2.7.1.50" evidence="11"/>
<comment type="cofactor">
    <cofactor evidence="2 11">
        <name>Mg(2+)</name>
        <dbReference type="ChEBI" id="CHEBI:18420"/>
    </cofactor>
</comment>
<comment type="catalytic activity">
    <reaction evidence="1 11">
        <text>5-(2-hydroxyethyl)-4-methylthiazole + ATP = 4-methyl-5-(2-phosphooxyethyl)-thiazole + ADP + H(+)</text>
        <dbReference type="Rhea" id="RHEA:24212"/>
        <dbReference type="ChEBI" id="CHEBI:15378"/>
        <dbReference type="ChEBI" id="CHEBI:17957"/>
        <dbReference type="ChEBI" id="CHEBI:30616"/>
        <dbReference type="ChEBI" id="CHEBI:58296"/>
        <dbReference type="ChEBI" id="CHEBI:456216"/>
        <dbReference type="EC" id="2.7.1.50"/>
    </reaction>
</comment>
<gene>
    <name evidence="11 12" type="primary">thiM</name>
    <name evidence="12" type="ORF">MM59RIKEN_22140</name>
</gene>
<protein>
    <recommendedName>
        <fullName evidence="11">Hydroxyethylthiazole kinase</fullName>
        <ecNumber evidence="11">2.7.1.50</ecNumber>
    </recommendedName>
    <alternativeName>
        <fullName evidence="11">4-methyl-5-beta-hydroxyethylthiazole kinase</fullName>
        <shortName evidence="11">TH kinase</shortName>
        <shortName evidence="11">Thz kinase</shortName>
    </alternativeName>
</protein>
<dbReference type="InterPro" id="IPR000417">
    <property type="entry name" value="Hyethyz_kinase"/>
</dbReference>
<comment type="function">
    <text evidence="11">Catalyzes the phosphorylation of the hydroxyl group of 4-methyl-5-beta-hydroxyethylthiazole (THZ).</text>
</comment>
<feature type="binding site" evidence="11">
    <location>
        <position position="42"/>
    </location>
    <ligand>
        <name>substrate</name>
    </ligand>
</feature>
<dbReference type="PIRSF" id="PIRSF000513">
    <property type="entry name" value="Thz_kinase"/>
    <property type="match status" value="1"/>
</dbReference>
<dbReference type="CDD" id="cd01170">
    <property type="entry name" value="THZ_kinase"/>
    <property type="match status" value="1"/>
</dbReference>
<name>A0A810QE73_9FIRM</name>
<comment type="pathway">
    <text evidence="3 11">Cofactor biosynthesis; thiamine diphosphate biosynthesis; 4-methyl-5-(2-phosphoethyl)-thiazole from 5-(2-hydroxyethyl)-4-methylthiazole: step 1/1.</text>
</comment>
<keyword evidence="8 11" id="KW-0067">ATP-binding</keyword>
<dbReference type="Gene3D" id="3.40.1190.20">
    <property type="match status" value="1"/>
</dbReference>
<dbReference type="HAMAP" id="MF_00228">
    <property type="entry name" value="Thz_kinase"/>
    <property type="match status" value="1"/>
</dbReference>
<feature type="binding site" evidence="11">
    <location>
        <position position="166"/>
    </location>
    <ligand>
        <name>ATP</name>
        <dbReference type="ChEBI" id="CHEBI:30616"/>
    </ligand>
</feature>
<evidence type="ECO:0000256" key="3">
    <source>
        <dbReference type="ARBA" id="ARBA00004868"/>
    </source>
</evidence>
<evidence type="ECO:0000256" key="11">
    <source>
        <dbReference type="HAMAP-Rule" id="MF_00228"/>
    </source>
</evidence>
<dbReference type="PRINTS" id="PR01099">
    <property type="entry name" value="HYETHTZKNASE"/>
</dbReference>
<dbReference type="EMBL" id="AP023420">
    <property type="protein sequence ID" value="BCK84895.1"/>
    <property type="molecule type" value="Genomic_DNA"/>
</dbReference>
<dbReference type="NCBIfam" id="NF006830">
    <property type="entry name" value="PRK09355.1"/>
    <property type="match status" value="1"/>
</dbReference>
<evidence type="ECO:0000313" key="13">
    <source>
        <dbReference type="Proteomes" id="UP000679848"/>
    </source>
</evidence>
<dbReference type="RefSeq" id="WP_213543333.1">
    <property type="nucleotide sequence ID" value="NZ_AP023420.1"/>
</dbReference>
<evidence type="ECO:0000256" key="10">
    <source>
        <dbReference type="ARBA" id="ARBA00022977"/>
    </source>
</evidence>
<keyword evidence="6 11" id="KW-0547">Nucleotide-binding</keyword>
<comment type="similarity">
    <text evidence="11">Belongs to the Thz kinase family.</text>
</comment>
<dbReference type="GO" id="GO:0009229">
    <property type="term" value="P:thiamine diphosphate biosynthetic process"/>
    <property type="evidence" value="ECO:0007669"/>
    <property type="project" value="UniProtKB-UniRule"/>
</dbReference>
<feature type="binding site" evidence="11">
    <location>
        <position position="193"/>
    </location>
    <ligand>
        <name>substrate</name>
    </ligand>
</feature>
<evidence type="ECO:0000256" key="6">
    <source>
        <dbReference type="ARBA" id="ARBA00022741"/>
    </source>
</evidence>
<dbReference type="KEGG" id="pfaa:MM59RIKEN_22140"/>
<sequence length="273" mass="28743">MLDVAPLEALRRQRPLIHCVSNLVTANDCANLALAVGASPMMACAPQEMAEITAAASATVLNTGTPDEERFEVCRLCGCEAVRLGHPVVLDPVGVGASPWRLRRTQELLHLWTPSILRVNLGEAQALLAMNSREQGVDSPGPASQRERLYAAVALARSRRTVVLLSGPEDIVTDGASTWVLWGGSDQMSRITGTGCMLSVLCGAFAAVAGAREAALLASAFWKVCAAQAEERTQGRGPGSFHTALLDAAGTLTPADLAAGTQIQEIAHRSEPQ</sequence>
<reference evidence="12" key="1">
    <citation type="submission" date="2020-09" db="EMBL/GenBank/DDBJ databases">
        <title>New species isolated from human feces.</title>
        <authorList>
            <person name="Kitahara M."/>
            <person name="Shigeno Y."/>
            <person name="Shime M."/>
            <person name="Matsumoto Y."/>
            <person name="Nakamura S."/>
            <person name="Motooka D."/>
            <person name="Fukuoka S."/>
            <person name="Nishikawa H."/>
            <person name="Benno Y."/>
        </authorList>
    </citation>
    <scope>NUCLEOTIDE SEQUENCE</scope>
    <source>
        <strain evidence="12">MM59</strain>
    </source>
</reference>
<evidence type="ECO:0000256" key="5">
    <source>
        <dbReference type="ARBA" id="ARBA00022723"/>
    </source>
</evidence>
<dbReference type="Proteomes" id="UP000679848">
    <property type="component" value="Chromosome"/>
</dbReference>
<keyword evidence="9 11" id="KW-0460">Magnesium</keyword>